<dbReference type="Proteomes" id="UP001237448">
    <property type="component" value="Unassembled WGS sequence"/>
</dbReference>
<evidence type="ECO:0000313" key="1">
    <source>
        <dbReference type="EMBL" id="MDQ0391768.1"/>
    </source>
</evidence>
<gene>
    <name evidence="1" type="ORF">J3R73_001560</name>
</gene>
<proteinExistence type="predicted"/>
<dbReference type="InterPro" id="IPR018679">
    <property type="entry name" value="DUF2161"/>
</dbReference>
<protein>
    <submittedName>
        <fullName evidence="1">Uncharacterized protein</fullName>
    </submittedName>
</protein>
<name>A0ABU0FAX1_9HYPH</name>
<comment type="caution">
    <text evidence="1">The sequence shown here is derived from an EMBL/GenBank/DDBJ whole genome shotgun (WGS) entry which is preliminary data.</text>
</comment>
<dbReference type="EMBL" id="JAUSVK010000001">
    <property type="protein sequence ID" value="MDQ0391768.1"/>
    <property type="molecule type" value="Genomic_DNA"/>
</dbReference>
<organism evidence="1 2">
    <name type="scientific">Labrys monachus</name>
    <dbReference type="NCBI Taxonomy" id="217067"/>
    <lineage>
        <taxon>Bacteria</taxon>
        <taxon>Pseudomonadati</taxon>
        <taxon>Pseudomonadota</taxon>
        <taxon>Alphaproteobacteria</taxon>
        <taxon>Hyphomicrobiales</taxon>
        <taxon>Xanthobacteraceae</taxon>
        <taxon>Labrys</taxon>
    </lineage>
</organism>
<dbReference type="Pfam" id="PF09929">
    <property type="entry name" value="DUF2161"/>
    <property type="match status" value="1"/>
</dbReference>
<sequence length="68" mass="7860">MTAYRQQALACAAALAERPRRRRDLAMIVPEAAKILQGNVYEWFVRVERGVYDLTPKGRDALERWPQS</sequence>
<reference evidence="1 2" key="1">
    <citation type="submission" date="2023-07" db="EMBL/GenBank/DDBJ databases">
        <title>Genomic Encyclopedia of Type Strains, Phase IV (KMG-IV): sequencing the most valuable type-strain genomes for metagenomic binning, comparative biology and taxonomic classification.</title>
        <authorList>
            <person name="Goeker M."/>
        </authorList>
    </citation>
    <scope>NUCLEOTIDE SEQUENCE [LARGE SCALE GENOMIC DNA]</scope>
    <source>
        <strain evidence="1 2">DSM 5896</strain>
    </source>
</reference>
<evidence type="ECO:0000313" key="2">
    <source>
        <dbReference type="Proteomes" id="UP001237448"/>
    </source>
</evidence>
<accession>A0ABU0FAX1</accession>
<keyword evidence="2" id="KW-1185">Reference proteome</keyword>